<sequence>MENRTRKIVVMVTMLLLGFIPSTLAAGNSFGVSKIPLIITKEILKEKKLTRYLRQCSKNYSNKLKNDPNEAKQCISPCVDGCYAKRLCVLYVKSEF</sequence>
<reference evidence="3" key="1">
    <citation type="submission" date="2016-06" db="EMBL/GenBank/DDBJ databases">
        <title>Parallel loss of symbiosis genes in relatives of nitrogen-fixing non-legume Parasponia.</title>
        <authorList>
            <person name="Van Velzen R."/>
            <person name="Holmer R."/>
            <person name="Bu F."/>
            <person name="Rutten L."/>
            <person name="Van Zeijl A."/>
            <person name="Liu W."/>
            <person name="Santuari L."/>
            <person name="Cao Q."/>
            <person name="Sharma T."/>
            <person name="Shen D."/>
            <person name="Roswanjaya Y."/>
            <person name="Wardhani T."/>
            <person name="Kalhor M.S."/>
            <person name="Jansen J."/>
            <person name="Van den Hoogen J."/>
            <person name="Gungor B."/>
            <person name="Hartog M."/>
            <person name="Hontelez J."/>
            <person name="Verver J."/>
            <person name="Yang W.-C."/>
            <person name="Schijlen E."/>
            <person name="Repin R."/>
            <person name="Schilthuizen M."/>
            <person name="Schranz E."/>
            <person name="Heidstra R."/>
            <person name="Miyata K."/>
            <person name="Fedorova E."/>
            <person name="Kohlen W."/>
            <person name="Bisseling T."/>
            <person name="Smit S."/>
            <person name="Geurts R."/>
        </authorList>
    </citation>
    <scope>NUCLEOTIDE SEQUENCE [LARGE SCALE GENOMIC DNA]</scope>
    <source>
        <strain evidence="3">cv. WU1-14</strain>
    </source>
</reference>
<gene>
    <name evidence="2" type="ORF">PanWU01x14_314080</name>
</gene>
<evidence type="ECO:0000256" key="1">
    <source>
        <dbReference type="SAM" id="SignalP"/>
    </source>
</evidence>
<evidence type="ECO:0000313" key="2">
    <source>
        <dbReference type="EMBL" id="PON38252.1"/>
    </source>
</evidence>
<dbReference type="EMBL" id="JXTB01000502">
    <property type="protein sequence ID" value="PON38252.1"/>
    <property type="molecule type" value="Genomic_DNA"/>
</dbReference>
<dbReference type="AlphaFoldDB" id="A0A2P5ANY6"/>
<dbReference type="OrthoDB" id="10361122at2759"/>
<dbReference type="Proteomes" id="UP000237105">
    <property type="component" value="Unassembled WGS sequence"/>
</dbReference>
<name>A0A2P5ANY6_PARAD</name>
<evidence type="ECO:0000313" key="3">
    <source>
        <dbReference type="Proteomes" id="UP000237105"/>
    </source>
</evidence>
<proteinExistence type="predicted"/>
<feature type="chain" id="PRO_5015181079" evidence="1">
    <location>
        <begin position="26"/>
        <end position="96"/>
    </location>
</feature>
<feature type="signal peptide" evidence="1">
    <location>
        <begin position="1"/>
        <end position="25"/>
    </location>
</feature>
<protein>
    <submittedName>
        <fullName evidence="2">Uncharacterized protein</fullName>
    </submittedName>
</protein>
<accession>A0A2P5ANY6</accession>
<keyword evidence="1" id="KW-0732">Signal</keyword>
<comment type="caution">
    <text evidence="2">The sequence shown here is derived from an EMBL/GenBank/DDBJ whole genome shotgun (WGS) entry which is preliminary data.</text>
</comment>
<keyword evidence="3" id="KW-1185">Reference proteome</keyword>
<organism evidence="2 3">
    <name type="scientific">Parasponia andersonii</name>
    <name type="common">Sponia andersonii</name>
    <dbReference type="NCBI Taxonomy" id="3476"/>
    <lineage>
        <taxon>Eukaryota</taxon>
        <taxon>Viridiplantae</taxon>
        <taxon>Streptophyta</taxon>
        <taxon>Embryophyta</taxon>
        <taxon>Tracheophyta</taxon>
        <taxon>Spermatophyta</taxon>
        <taxon>Magnoliopsida</taxon>
        <taxon>eudicotyledons</taxon>
        <taxon>Gunneridae</taxon>
        <taxon>Pentapetalae</taxon>
        <taxon>rosids</taxon>
        <taxon>fabids</taxon>
        <taxon>Rosales</taxon>
        <taxon>Cannabaceae</taxon>
        <taxon>Parasponia</taxon>
    </lineage>
</organism>